<evidence type="ECO:0000256" key="6">
    <source>
        <dbReference type="ARBA" id="ARBA00067277"/>
    </source>
</evidence>
<dbReference type="Gene3D" id="3.40.605.10">
    <property type="entry name" value="Aldehyde Dehydrogenase, Chain A, domain 1"/>
    <property type="match status" value="1"/>
</dbReference>
<proteinExistence type="inferred from homology"/>
<evidence type="ECO:0000259" key="7">
    <source>
        <dbReference type="Pfam" id="PF00171"/>
    </source>
</evidence>
<dbReference type="KEGG" id="ppsr:I6J18_19900"/>
<dbReference type="InterPro" id="IPR016163">
    <property type="entry name" value="Ald_DH_C"/>
</dbReference>
<dbReference type="EC" id="1.2.1.97" evidence="5"/>
<keyword evidence="2" id="KW-0560">Oxidoreductase</keyword>
<dbReference type="EMBL" id="CP068053">
    <property type="protein sequence ID" value="QQS99822.1"/>
    <property type="molecule type" value="Genomic_DNA"/>
</dbReference>
<evidence type="ECO:0000313" key="9">
    <source>
        <dbReference type="Proteomes" id="UP000595254"/>
    </source>
</evidence>
<comment type="similarity">
    <text evidence="1">Belongs to the aldehyde dehydrogenase family.</text>
</comment>
<dbReference type="PANTHER" id="PTHR42991:SF1">
    <property type="entry name" value="ALDEHYDE DEHYDROGENASE"/>
    <property type="match status" value="1"/>
</dbReference>
<dbReference type="SUPFAM" id="SSF53720">
    <property type="entry name" value="ALDH-like"/>
    <property type="match status" value="1"/>
</dbReference>
<dbReference type="InterPro" id="IPR016162">
    <property type="entry name" value="Ald_DH_N"/>
</dbReference>
<name>A0A974NL97_PERPY</name>
<evidence type="ECO:0000256" key="1">
    <source>
        <dbReference type="ARBA" id="ARBA00009986"/>
    </source>
</evidence>
<dbReference type="AlphaFoldDB" id="A0A974NL97"/>
<dbReference type="PANTHER" id="PTHR42991">
    <property type="entry name" value="ALDEHYDE DEHYDROGENASE"/>
    <property type="match status" value="1"/>
</dbReference>
<comment type="function">
    <text evidence="4">Part of the sulfo-TAL (or sulfo-SFT) pathway, a D-sulfoquinovose degradation pathway that produces sulfolactate (SL). Catalyzes the oxidation of 3-sulfolactaldehyde (SLA) to sulfolactate (SL).</text>
</comment>
<dbReference type="InterPro" id="IPR015590">
    <property type="entry name" value="Aldehyde_DH_dom"/>
</dbReference>
<evidence type="ECO:0000256" key="5">
    <source>
        <dbReference type="ARBA" id="ARBA00066984"/>
    </source>
</evidence>
<dbReference type="InterPro" id="IPR051020">
    <property type="entry name" value="ALDH-related_metabolic_enz"/>
</dbReference>
<evidence type="ECO:0000256" key="3">
    <source>
        <dbReference type="ARBA" id="ARBA00050326"/>
    </source>
</evidence>
<dbReference type="Proteomes" id="UP000595254">
    <property type="component" value="Chromosome"/>
</dbReference>
<accession>A0A974NL97</accession>
<dbReference type="InterPro" id="IPR016161">
    <property type="entry name" value="Ald_DH/histidinol_DH"/>
</dbReference>
<organism evidence="8 9">
    <name type="scientific">Peribacillus psychrosaccharolyticus</name>
    <name type="common">Bacillus psychrosaccharolyticus</name>
    <dbReference type="NCBI Taxonomy" id="1407"/>
    <lineage>
        <taxon>Bacteria</taxon>
        <taxon>Bacillati</taxon>
        <taxon>Bacillota</taxon>
        <taxon>Bacilli</taxon>
        <taxon>Bacillales</taxon>
        <taxon>Bacillaceae</taxon>
        <taxon>Peribacillus</taxon>
    </lineage>
</organism>
<sequence>MKTVEVIVCGSIIAGKEIVSDRKELSVTNPFTNEIIGQIFCATEEDVQEAVEIADQVYHSTMKQMPAYERSRILRVAADLLESRGEEFVRLLAMEAGKPVREGRVEVKRAVQVLRFASEGAKQIKGEQIPMDNAIGGEHQIGFSKRVPLGVVAAITPFNFPLNLALHKIAPAIAAGNTVVLKPAEKTPLTAGLVYKIFQEAGLPEGAFNIIMGPGSELGEALVTHKLVKKVTFTGSGPVGWQIKNLAYRKKVTLELGSNAPNIIFDDADLESAVSSIVRGGYTFAGQACVSVQRLYVQRGIYDSLAEQLVAAVKTLTPGDPLDEATMIGPMITEEAAIRAEAWVQEAVDQGADILCGGKREGAMVEPTILANVQPSMKVVCAEVFAPIVSLIPFDSEEEVIRAANDSEYGLQAGVFTNDINRGFRMADCLETGGVWINEVSVLRYDHMPYGGVKSSGIGKEGIQYAIEDMTDIKFIGINVRGRTI</sequence>
<evidence type="ECO:0000256" key="2">
    <source>
        <dbReference type="ARBA" id="ARBA00023002"/>
    </source>
</evidence>
<dbReference type="FunFam" id="3.40.309.10:FF:000009">
    <property type="entry name" value="Aldehyde dehydrogenase A"/>
    <property type="match status" value="1"/>
</dbReference>
<dbReference type="Gene3D" id="3.40.309.10">
    <property type="entry name" value="Aldehyde Dehydrogenase, Chain A, domain 2"/>
    <property type="match status" value="1"/>
</dbReference>
<dbReference type="RefSeq" id="WP_040373760.1">
    <property type="nucleotide sequence ID" value="NZ_CP068053.1"/>
</dbReference>
<evidence type="ECO:0000256" key="4">
    <source>
        <dbReference type="ARBA" id="ARBA00054572"/>
    </source>
</evidence>
<feature type="domain" description="Aldehyde dehydrogenase" evidence="7">
    <location>
        <begin position="21"/>
        <end position="476"/>
    </location>
</feature>
<dbReference type="CDD" id="cd07149">
    <property type="entry name" value="ALDH_y4uC"/>
    <property type="match status" value="1"/>
</dbReference>
<protein>
    <recommendedName>
        <fullName evidence="6">3-sulfolactaldehyde dehydrogenase</fullName>
        <ecNumber evidence="5">1.2.1.97</ecNumber>
    </recommendedName>
</protein>
<keyword evidence="9" id="KW-1185">Reference proteome</keyword>
<dbReference type="GO" id="GO:0008911">
    <property type="term" value="F:lactaldehyde dehydrogenase (NAD+) activity"/>
    <property type="evidence" value="ECO:0007669"/>
    <property type="project" value="TreeGrafter"/>
</dbReference>
<dbReference type="FunFam" id="3.40.605.10:FF:000007">
    <property type="entry name" value="NAD/NADP-dependent betaine aldehyde dehydrogenase"/>
    <property type="match status" value="1"/>
</dbReference>
<reference evidence="8 9" key="1">
    <citation type="submission" date="2021-01" db="EMBL/GenBank/DDBJ databases">
        <title>FDA dAtabase for Regulatory Grade micrObial Sequences (FDA-ARGOS): Supporting development and validation of Infectious Disease Dx tests.</title>
        <authorList>
            <person name="Nelson B."/>
            <person name="Plummer A."/>
            <person name="Tallon L."/>
            <person name="Sadzewicz L."/>
            <person name="Zhao X."/>
            <person name="Boylan J."/>
            <person name="Ott S."/>
            <person name="Bowen H."/>
            <person name="Vavikolanu K."/>
            <person name="Mehta A."/>
            <person name="Aluvathingal J."/>
            <person name="Nadendla S."/>
            <person name="Myers T."/>
            <person name="Yan Y."/>
            <person name="Sichtig H."/>
        </authorList>
    </citation>
    <scope>NUCLEOTIDE SEQUENCE [LARGE SCALE GENOMIC DNA]</scope>
    <source>
        <strain evidence="8 9">FDAARGOS_1161</strain>
    </source>
</reference>
<evidence type="ECO:0000313" key="8">
    <source>
        <dbReference type="EMBL" id="QQS99822.1"/>
    </source>
</evidence>
<dbReference type="Pfam" id="PF00171">
    <property type="entry name" value="Aldedh"/>
    <property type="match status" value="1"/>
</dbReference>
<comment type="catalytic activity">
    <reaction evidence="3">
        <text>(2S)-3-sulfolactaldehyde + NAD(+) + H2O = (2S)-3-sulfolactate + NADH + 2 H(+)</text>
        <dbReference type="Rhea" id="RHEA:47932"/>
        <dbReference type="ChEBI" id="CHEBI:15377"/>
        <dbReference type="ChEBI" id="CHEBI:15378"/>
        <dbReference type="ChEBI" id="CHEBI:57540"/>
        <dbReference type="ChEBI" id="CHEBI:57945"/>
        <dbReference type="ChEBI" id="CHEBI:61289"/>
        <dbReference type="ChEBI" id="CHEBI:90109"/>
        <dbReference type="EC" id="1.2.1.97"/>
    </reaction>
    <physiologicalReaction direction="left-to-right" evidence="3">
        <dbReference type="Rhea" id="RHEA:47933"/>
    </physiologicalReaction>
</comment>
<gene>
    <name evidence="8" type="ORF">I6J18_19900</name>
</gene>